<feature type="domain" description="PAC" evidence="15">
    <location>
        <begin position="585"/>
        <end position="637"/>
    </location>
</feature>
<dbReference type="CDD" id="cd06225">
    <property type="entry name" value="HAMP"/>
    <property type="match status" value="1"/>
</dbReference>
<evidence type="ECO:0000259" key="17">
    <source>
        <dbReference type="PROSITE" id="PS50887"/>
    </source>
</evidence>
<evidence type="ECO:0000256" key="2">
    <source>
        <dbReference type="ARBA" id="ARBA00022475"/>
    </source>
</evidence>
<keyword evidence="11 12" id="KW-0472">Membrane</keyword>
<protein>
    <submittedName>
        <fullName evidence="18">Diguanylate cyclase (GGDEF) domain-containing protein</fullName>
    </submittedName>
</protein>
<evidence type="ECO:0000256" key="4">
    <source>
        <dbReference type="ARBA" id="ARBA00022679"/>
    </source>
</evidence>
<feature type="domain" description="PAC" evidence="15">
    <location>
        <begin position="457"/>
        <end position="508"/>
    </location>
</feature>
<dbReference type="Gene3D" id="3.30.450.20">
    <property type="entry name" value="PAS domain"/>
    <property type="match status" value="3"/>
</dbReference>
<dbReference type="PROSITE" id="PS50887">
    <property type="entry name" value="GGDEF"/>
    <property type="match status" value="1"/>
</dbReference>
<keyword evidence="3" id="KW-0597">Phosphoprotein</keyword>
<keyword evidence="7" id="KW-0418">Kinase</keyword>
<dbReference type="eggNOG" id="COG4191">
    <property type="taxonomic scope" value="Bacteria"/>
</dbReference>
<organism evidence="18 19">
    <name type="scientific">Bilophila wadsworthia (strain 3_1_6)</name>
    <dbReference type="NCBI Taxonomy" id="563192"/>
    <lineage>
        <taxon>Bacteria</taxon>
        <taxon>Pseudomonadati</taxon>
        <taxon>Thermodesulfobacteriota</taxon>
        <taxon>Desulfovibrionia</taxon>
        <taxon>Desulfovibrionales</taxon>
        <taxon>Desulfovibrionaceae</taxon>
        <taxon>Bilophila</taxon>
    </lineage>
</organism>
<evidence type="ECO:0000256" key="5">
    <source>
        <dbReference type="ARBA" id="ARBA00022692"/>
    </source>
</evidence>
<feature type="signal peptide" evidence="13">
    <location>
        <begin position="1"/>
        <end position="20"/>
    </location>
</feature>
<keyword evidence="4" id="KW-0808">Transferase</keyword>
<dbReference type="PANTHER" id="PTHR44757">
    <property type="entry name" value="DIGUANYLATE CYCLASE DGCP"/>
    <property type="match status" value="1"/>
</dbReference>
<comment type="subcellular location">
    <subcellularLocation>
        <location evidence="1">Cell membrane</location>
        <topology evidence="1">Multi-pass membrane protein</topology>
    </subcellularLocation>
</comment>
<dbReference type="eggNOG" id="COG2199">
    <property type="taxonomic scope" value="Bacteria"/>
</dbReference>
<evidence type="ECO:0000313" key="18">
    <source>
        <dbReference type="EMBL" id="EFV45599.2"/>
    </source>
</evidence>
<dbReference type="HOGENOM" id="CLU_343477_0_0_7"/>
<dbReference type="PANTHER" id="PTHR44757:SF2">
    <property type="entry name" value="BIOFILM ARCHITECTURE MAINTENANCE PROTEIN MBAA"/>
    <property type="match status" value="1"/>
</dbReference>
<dbReference type="AlphaFoldDB" id="E5Y327"/>
<dbReference type="Gene3D" id="3.30.70.270">
    <property type="match status" value="1"/>
</dbReference>
<dbReference type="InterPro" id="IPR033479">
    <property type="entry name" value="dCache_1"/>
</dbReference>
<evidence type="ECO:0000256" key="9">
    <source>
        <dbReference type="ARBA" id="ARBA00022989"/>
    </source>
</evidence>
<keyword evidence="8" id="KW-0067">ATP-binding</keyword>
<proteinExistence type="predicted"/>
<evidence type="ECO:0000256" key="6">
    <source>
        <dbReference type="ARBA" id="ARBA00022741"/>
    </source>
</evidence>
<evidence type="ECO:0000259" key="14">
    <source>
        <dbReference type="PROSITE" id="PS50112"/>
    </source>
</evidence>
<dbReference type="Pfam" id="PF00672">
    <property type="entry name" value="HAMP"/>
    <property type="match status" value="1"/>
</dbReference>
<dbReference type="InterPro" id="IPR013655">
    <property type="entry name" value="PAS_fold_3"/>
</dbReference>
<feature type="transmembrane region" description="Helical" evidence="12">
    <location>
        <begin position="289"/>
        <end position="312"/>
    </location>
</feature>
<feature type="chain" id="PRO_5003200648" evidence="13">
    <location>
        <begin position="21"/>
        <end position="796"/>
    </location>
</feature>
<keyword evidence="10" id="KW-0902">Two-component regulatory system</keyword>
<feature type="domain" description="HAMP" evidence="16">
    <location>
        <begin position="321"/>
        <end position="360"/>
    </location>
</feature>
<dbReference type="CDD" id="cd01949">
    <property type="entry name" value="GGDEF"/>
    <property type="match status" value="1"/>
</dbReference>
<dbReference type="NCBIfam" id="TIGR00229">
    <property type="entry name" value="sensory_box"/>
    <property type="match status" value="1"/>
</dbReference>
<dbReference type="Gene3D" id="6.10.340.10">
    <property type="match status" value="1"/>
</dbReference>
<dbReference type="GO" id="GO:0000160">
    <property type="term" value="P:phosphorelay signal transduction system"/>
    <property type="evidence" value="ECO:0007669"/>
    <property type="project" value="UniProtKB-KW"/>
</dbReference>
<dbReference type="CDD" id="cd12914">
    <property type="entry name" value="PDC1_DGC_like"/>
    <property type="match status" value="1"/>
</dbReference>
<keyword evidence="9 12" id="KW-1133">Transmembrane helix</keyword>
<dbReference type="STRING" id="563192.HMPREF0179_00588"/>
<evidence type="ECO:0000313" key="19">
    <source>
        <dbReference type="Proteomes" id="UP000006034"/>
    </source>
</evidence>
<keyword evidence="2" id="KW-1003">Cell membrane</keyword>
<reference evidence="18 19" key="1">
    <citation type="submission" date="2010-10" db="EMBL/GenBank/DDBJ databases">
        <authorList>
            <consortium name="The Broad Institute Genome Sequencing Platform"/>
            <person name="Ward D."/>
            <person name="Earl A."/>
            <person name="Feldgarden M."/>
            <person name="Young S.K."/>
            <person name="Gargeya S."/>
            <person name="Zeng Q."/>
            <person name="Alvarado L."/>
            <person name="Berlin A."/>
            <person name="Bochicchio J."/>
            <person name="Chapman S.B."/>
            <person name="Chen Z."/>
            <person name="Freedman E."/>
            <person name="Gellesch M."/>
            <person name="Goldberg J."/>
            <person name="Griggs A."/>
            <person name="Gujja S."/>
            <person name="Heilman E."/>
            <person name="Heiman D."/>
            <person name="Howarth C."/>
            <person name="Mehta T."/>
            <person name="Neiman D."/>
            <person name="Pearson M."/>
            <person name="Roberts A."/>
            <person name="Saif S."/>
            <person name="Shea T."/>
            <person name="Shenoy N."/>
            <person name="Sisk P."/>
            <person name="Stolte C."/>
            <person name="Sykes S."/>
            <person name="White J."/>
            <person name="Yandava C."/>
            <person name="Allen-Vercoe E."/>
            <person name="Sibley C."/>
            <person name="Ambrose C.E."/>
            <person name="Strauss J."/>
            <person name="Daigneault M."/>
            <person name="Haas B."/>
            <person name="Nusbaum C."/>
            <person name="Birren B."/>
        </authorList>
    </citation>
    <scope>NUCLEOTIDE SEQUENCE [LARGE SCALE GENOMIC DNA]</scope>
    <source>
        <strain evidence="18 19">3_1_6</strain>
    </source>
</reference>
<dbReference type="PROSITE" id="PS50112">
    <property type="entry name" value="PAS"/>
    <property type="match status" value="1"/>
</dbReference>
<name>E5Y327_BILW3</name>
<dbReference type="SMART" id="SM00086">
    <property type="entry name" value="PAC"/>
    <property type="match status" value="2"/>
</dbReference>
<keyword evidence="13" id="KW-0732">Signal</keyword>
<evidence type="ECO:0000259" key="15">
    <source>
        <dbReference type="PROSITE" id="PS50113"/>
    </source>
</evidence>
<dbReference type="NCBIfam" id="TIGR00254">
    <property type="entry name" value="GGDEF"/>
    <property type="match status" value="1"/>
</dbReference>
<dbReference type="GO" id="GO:0005886">
    <property type="term" value="C:plasma membrane"/>
    <property type="evidence" value="ECO:0007669"/>
    <property type="project" value="UniProtKB-SubCell"/>
</dbReference>
<evidence type="ECO:0000256" key="8">
    <source>
        <dbReference type="ARBA" id="ARBA00022840"/>
    </source>
</evidence>
<dbReference type="InterPro" id="IPR000700">
    <property type="entry name" value="PAS-assoc_C"/>
</dbReference>
<sequence length="796" mass="89913">MSLTTRMLAPIALIMSIALAFVAGSAYDNAKKIVSSNIVTIEATVVEAVSREIEFMLESTRNYMRLSAQRQIVKQYAEWLLTQKKPDRSAPEQKIFLEQINQSVAIYNYVDSLIFLNKQGTVEASTENMGEGQNRSDREYYREAMLGKSSVQGPLITRTKGYYAFFLGEPVFVNGEVSGVLVGAINMDYIASHTIDPVTMHGKGIVYVVDPNGQIILHPDRQKMIGNAMIEQAILEAISDGGAGSFENERDGMAYYSTFNTLPNGWTVIATVSRDFMMSDVQLMRDRTAAVALAAVCIALFFMFLVVCRVVAAMRKGVQFAESVAEGNLDQTFNIRRNDELGALASALNTMVGKLKNSFEIANRQTREAEEARARATSTYRELQALIDSVDGGVARFALDDSFRVIWANTGFYALSGRTREDYARDVGNRGINVVHPEDGLTMLKTFREHAQKNDSLKAEYRILRKDGGTSWIYLRAKRVGEWEGYPLFQGVFIDITQQKNIIRALEMEQQRYNVVTEITEEILFEQDIATDTLTFSSNFEKLFNRPRSIEHYLRDKHFLEIVHPDDLHLLPSTKSTELSEDDFMRFDARLLTSENTYQWFTICFKVLRDNAGKPTNVIGRLSNINDKKLEEDRLRREAQTDMLTGLYNKMTFKQLAEDMLSEGTHALIIVDIDDFKNVNDTYGHLFGDEVILTVASVVRDGFRSSDITGRIGGDEFAVFAHDALNENVIRNRCRQITARLAEIDYPNGYRISVSMGISFYPRHGKDYPTLFSHADAALYHLKKHRGKGGYAVYGE</sequence>
<dbReference type="SMART" id="SM00267">
    <property type="entry name" value="GGDEF"/>
    <property type="match status" value="1"/>
</dbReference>
<dbReference type="SUPFAM" id="SSF55785">
    <property type="entry name" value="PYP-like sensor domain (PAS domain)"/>
    <property type="match status" value="2"/>
</dbReference>
<dbReference type="CDD" id="cd12912">
    <property type="entry name" value="PDC2_MCP_like"/>
    <property type="match status" value="1"/>
</dbReference>
<dbReference type="GO" id="GO:0005524">
    <property type="term" value="F:ATP binding"/>
    <property type="evidence" value="ECO:0007669"/>
    <property type="project" value="UniProtKB-KW"/>
</dbReference>
<dbReference type="InterPro" id="IPR029787">
    <property type="entry name" value="Nucleotide_cyclase"/>
</dbReference>
<dbReference type="InterPro" id="IPR000160">
    <property type="entry name" value="GGDEF_dom"/>
</dbReference>
<dbReference type="SMART" id="SM00304">
    <property type="entry name" value="HAMP"/>
    <property type="match status" value="1"/>
</dbReference>
<dbReference type="InterPro" id="IPR001610">
    <property type="entry name" value="PAC"/>
</dbReference>
<dbReference type="GO" id="GO:0016301">
    <property type="term" value="F:kinase activity"/>
    <property type="evidence" value="ECO:0007669"/>
    <property type="project" value="UniProtKB-KW"/>
</dbReference>
<comment type="caution">
    <text evidence="18">The sequence shown here is derived from an EMBL/GenBank/DDBJ whole genome shotgun (WGS) entry which is preliminary data.</text>
</comment>
<dbReference type="InterPro" id="IPR003660">
    <property type="entry name" value="HAMP_dom"/>
</dbReference>
<accession>E5Y327</accession>
<dbReference type="SMART" id="SM00091">
    <property type="entry name" value="PAS"/>
    <property type="match status" value="2"/>
</dbReference>
<reference evidence="18 19" key="2">
    <citation type="submission" date="2013-04" db="EMBL/GenBank/DDBJ databases">
        <title>The Genome Sequence of Bilophila wadsworthia 3_1_6.</title>
        <authorList>
            <consortium name="The Broad Institute Genomics Platform"/>
            <person name="Earl A."/>
            <person name="Ward D."/>
            <person name="Feldgarden M."/>
            <person name="Gevers D."/>
            <person name="Sibley C."/>
            <person name="Strauss J."/>
            <person name="Allen-Vercoe E."/>
            <person name="Walker B."/>
            <person name="Young S."/>
            <person name="Zeng Q."/>
            <person name="Gargeya S."/>
            <person name="Fitzgerald M."/>
            <person name="Haas B."/>
            <person name="Abouelleil A."/>
            <person name="Allen A.W."/>
            <person name="Alvarado L."/>
            <person name="Arachchi H.M."/>
            <person name="Berlin A.M."/>
            <person name="Chapman S.B."/>
            <person name="Gainer-Dewar J."/>
            <person name="Goldberg J."/>
            <person name="Griggs A."/>
            <person name="Gujja S."/>
            <person name="Hansen M."/>
            <person name="Howarth C."/>
            <person name="Imamovic A."/>
            <person name="Ireland A."/>
            <person name="Larimer J."/>
            <person name="McCowan C."/>
            <person name="Murphy C."/>
            <person name="Pearson M."/>
            <person name="Poon T.W."/>
            <person name="Priest M."/>
            <person name="Roberts A."/>
            <person name="Saif S."/>
            <person name="Shea T."/>
            <person name="Sisk P."/>
            <person name="Sykes S."/>
            <person name="Wortman J."/>
            <person name="Nusbaum C."/>
            <person name="Birren B."/>
        </authorList>
    </citation>
    <scope>NUCLEOTIDE SEQUENCE [LARGE SCALE GENOMIC DNA]</scope>
    <source>
        <strain evidence="18 19">3_1_6</strain>
    </source>
</reference>
<dbReference type="Pfam" id="PF00990">
    <property type="entry name" value="GGDEF"/>
    <property type="match status" value="1"/>
</dbReference>
<dbReference type="PROSITE" id="PS50885">
    <property type="entry name" value="HAMP"/>
    <property type="match status" value="1"/>
</dbReference>
<dbReference type="PROSITE" id="PS50113">
    <property type="entry name" value="PAC"/>
    <property type="match status" value="2"/>
</dbReference>
<evidence type="ECO:0000256" key="3">
    <source>
        <dbReference type="ARBA" id="ARBA00022553"/>
    </source>
</evidence>
<evidence type="ECO:0000259" key="16">
    <source>
        <dbReference type="PROSITE" id="PS50885"/>
    </source>
</evidence>
<keyword evidence="5 12" id="KW-0812">Transmembrane</keyword>
<dbReference type="SUPFAM" id="SSF55073">
    <property type="entry name" value="Nucleotide cyclase"/>
    <property type="match status" value="1"/>
</dbReference>
<dbReference type="Proteomes" id="UP000006034">
    <property type="component" value="Unassembled WGS sequence"/>
</dbReference>
<keyword evidence="19" id="KW-1185">Reference proteome</keyword>
<dbReference type="Pfam" id="PF08447">
    <property type="entry name" value="PAS_3"/>
    <property type="match status" value="1"/>
</dbReference>
<evidence type="ECO:0000256" key="13">
    <source>
        <dbReference type="SAM" id="SignalP"/>
    </source>
</evidence>
<dbReference type="InterPro" id="IPR043128">
    <property type="entry name" value="Rev_trsase/Diguanyl_cyclase"/>
</dbReference>
<evidence type="ECO:0000256" key="10">
    <source>
        <dbReference type="ARBA" id="ARBA00023012"/>
    </source>
</evidence>
<keyword evidence="6" id="KW-0547">Nucleotide-binding</keyword>
<dbReference type="CDD" id="cd00130">
    <property type="entry name" value="PAS"/>
    <property type="match status" value="2"/>
</dbReference>
<evidence type="ECO:0000256" key="7">
    <source>
        <dbReference type="ARBA" id="ARBA00022777"/>
    </source>
</evidence>
<dbReference type="EMBL" id="ADCP02000002">
    <property type="protein sequence ID" value="EFV45599.2"/>
    <property type="molecule type" value="Genomic_DNA"/>
</dbReference>
<dbReference type="OrthoDB" id="23692at2"/>
<dbReference type="InterPro" id="IPR052155">
    <property type="entry name" value="Biofilm_reg_signaling"/>
</dbReference>
<evidence type="ECO:0000256" key="12">
    <source>
        <dbReference type="SAM" id="Phobius"/>
    </source>
</evidence>
<dbReference type="Pfam" id="PF02743">
    <property type="entry name" value="dCache_1"/>
    <property type="match status" value="1"/>
</dbReference>
<dbReference type="RefSeq" id="WP_016360980.1">
    <property type="nucleotide sequence ID" value="NZ_KE150239.1"/>
</dbReference>
<feature type="domain" description="PAS" evidence="14">
    <location>
        <begin position="379"/>
        <end position="454"/>
    </location>
</feature>
<dbReference type="GeneID" id="78087223"/>
<dbReference type="SUPFAM" id="SSF158472">
    <property type="entry name" value="HAMP domain-like"/>
    <property type="match status" value="1"/>
</dbReference>
<dbReference type="SUPFAM" id="SSF103190">
    <property type="entry name" value="Sensory domain-like"/>
    <property type="match status" value="1"/>
</dbReference>
<feature type="domain" description="GGDEF" evidence="17">
    <location>
        <begin position="664"/>
        <end position="796"/>
    </location>
</feature>
<evidence type="ECO:0000256" key="1">
    <source>
        <dbReference type="ARBA" id="ARBA00004651"/>
    </source>
</evidence>
<dbReference type="InterPro" id="IPR029151">
    <property type="entry name" value="Sensor-like_sf"/>
</dbReference>
<dbReference type="InterPro" id="IPR035965">
    <property type="entry name" value="PAS-like_dom_sf"/>
</dbReference>
<evidence type="ECO:0000256" key="11">
    <source>
        <dbReference type="ARBA" id="ARBA00023136"/>
    </source>
</evidence>
<dbReference type="InterPro" id="IPR000014">
    <property type="entry name" value="PAS"/>
</dbReference>
<gene>
    <name evidence="18" type="ORF">HMPREF0179_00588</name>
</gene>